<keyword evidence="3" id="KW-1185">Reference proteome</keyword>
<gene>
    <name evidence="2" type="ORF">ACFP1Z_14645</name>
</gene>
<evidence type="ECO:0000313" key="2">
    <source>
        <dbReference type="EMBL" id="MFC5721408.1"/>
    </source>
</evidence>
<evidence type="ECO:0000259" key="1">
    <source>
        <dbReference type="Pfam" id="PF25232"/>
    </source>
</evidence>
<dbReference type="Proteomes" id="UP001596083">
    <property type="component" value="Unassembled WGS sequence"/>
</dbReference>
<organism evidence="2 3">
    <name type="scientific">Streptomyces gamaensis</name>
    <dbReference type="NCBI Taxonomy" id="1763542"/>
    <lineage>
        <taxon>Bacteria</taxon>
        <taxon>Bacillati</taxon>
        <taxon>Actinomycetota</taxon>
        <taxon>Actinomycetes</taxon>
        <taxon>Kitasatosporales</taxon>
        <taxon>Streptomycetaceae</taxon>
        <taxon>Streptomyces</taxon>
    </lineage>
</organism>
<accession>A0ABW0Z0F9</accession>
<evidence type="ECO:0000313" key="3">
    <source>
        <dbReference type="Proteomes" id="UP001596083"/>
    </source>
</evidence>
<feature type="domain" description="DUF7848" evidence="1">
    <location>
        <begin position="1"/>
        <end position="71"/>
    </location>
</feature>
<dbReference type="RefSeq" id="WP_390316672.1">
    <property type="nucleotide sequence ID" value="NZ_JBHSPB010000007.1"/>
</dbReference>
<protein>
    <recommendedName>
        <fullName evidence="1">DUF7848 domain-containing protein</fullName>
    </recommendedName>
</protein>
<comment type="caution">
    <text evidence="2">The sequence shown here is derived from an EMBL/GenBank/DDBJ whole genome shotgun (WGS) entry which is preliminary data.</text>
</comment>
<proteinExistence type="predicted"/>
<sequence>MSAHTVIRYADWTIGPDPGPVTFVMRCAACAASSAPDEDFETVREWAFRHAGRNPSHTAYREVIHRHWRATLVR</sequence>
<dbReference type="Pfam" id="PF25232">
    <property type="entry name" value="DUF7848"/>
    <property type="match status" value="1"/>
</dbReference>
<dbReference type="InterPro" id="IPR057170">
    <property type="entry name" value="DUF7848"/>
</dbReference>
<reference evidence="3" key="1">
    <citation type="journal article" date="2019" name="Int. J. Syst. Evol. Microbiol.">
        <title>The Global Catalogue of Microorganisms (GCM) 10K type strain sequencing project: providing services to taxonomists for standard genome sequencing and annotation.</title>
        <authorList>
            <consortium name="The Broad Institute Genomics Platform"/>
            <consortium name="The Broad Institute Genome Sequencing Center for Infectious Disease"/>
            <person name="Wu L."/>
            <person name="Ma J."/>
        </authorList>
    </citation>
    <scope>NUCLEOTIDE SEQUENCE [LARGE SCALE GENOMIC DNA]</scope>
    <source>
        <strain evidence="3">CGMCC 4.7304</strain>
    </source>
</reference>
<name>A0ABW0Z0F9_9ACTN</name>
<dbReference type="EMBL" id="JBHSPB010000007">
    <property type="protein sequence ID" value="MFC5721408.1"/>
    <property type="molecule type" value="Genomic_DNA"/>
</dbReference>